<name>A0A6A3NNL1_9STRA</name>
<dbReference type="Proteomes" id="UP000429607">
    <property type="component" value="Unassembled WGS sequence"/>
</dbReference>
<protein>
    <submittedName>
        <fullName evidence="2">Uncharacterized protein</fullName>
    </submittedName>
</protein>
<feature type="region of interest" description="Disordered" evidence="1">
    <location>
        <begin position="1"/>
        <end position="66"/>
    </location>
</feature>
<dbReference type="EMBL" id="QXFV01000228">
    <property type="protein sequence ID" value="KAE9044855.1"/>
    <property type="molecule type" value="Genomic_DNA"/>
</dbReference>
<sequence>MDIDDGGAPNAGNVNSDADSGSDVPNGSSDKGSADVESGRDGNEEDEDTAEVAASSWRLSPCRPSVSLDPLNVGGDKLLPVAARKWLDLGHILMYRMIPAPTTVRPPNPLRISALRESCRSFIDVNTPNLLVRCLWWRPSALDSGAAASAQDDPV</sequence>
<feature type="compositionally biased region" description="Polar residues" evidence="1">
    <location>
        <begin position="12"/>
        <end position="31"/>
    </location>
</feature>
<dbReference type="Proteomes" id="UP000434957">
    <property type="component" value="Unassembled WGS sequence"/>
</dbReference>
<gene>
    <name evidence="2" type="ORF">PR001_g5200</name>
    <name evidence="3" type="ORF">PR003_g2026</name>
</gene>
<feature type="compositionally biased region" description="Basic and acidic residues" evidence="1">
    <location>
        <begin position="32"/>
        <end position="42"/>
    </location>
</feature>
<proteinExistence type="predicted"/>
<evidence type="ECO:0000313" key="4">
    <source>
        <dbReference type="Proteomes" id="UP000429607"/>
    </source>
</evidence>
<dbReference type="EMBL" id="QXFT01000061">
    <property type="protein sequence ID" value="KAE9356980.1"/>
    <property type="molecule type" value="Genomic_DNA"/>
</dbReference>
<evidence type="ECO:0000313" key="5">
    <source>
        <dbReference type="Proteomes" id="UP000434957"/>
    </source>
</evidence>
<reference evidence="2 4" key="1">
    <citation type="submission" date="2018-09" db="EMBL/GenBank/DDBJ databases">
        <title>Genomic investigation of the strawberry pathogen Phytophthora fragariae indicates pathogenicity is determined by transcriptional variation in three key races.</title>
        <authorList>
            <person name="Adams T.M."/>
            <person name="Armitage A.D."/>
            <person name="Sobczyk M.K."/>
            <person name="Bates H.J."/>
            <person name="Dunwell J.M."/>
            <person name="Nellist C.F."/>
            <person name="Harrison R.J."/>
        </authorList>
    </citation>
    <scope>NUCLEOTIDE SEQUENCE [LARGE SCALE GENOMIC DNA]</scope>
    <source>
        <strain evidence="2 4">SCRP249</strain>
        <strain evidence="3 5">SCRP333</strain>
    </source>
</reference>
<keyword evidence="5" id="KW-1185">Reference proteome</keyword>
<dbReference type="AlphaFoldDB" id="A0A6A3NNL1"/>
<evidence type="ECO:0000313" key="2">
    <source>
        <dbReference type="EMBL" id="KAE9044855.1"/>
    </source>
</evidence>
<evidence type="ECO:0000313" key="3">
    <source>
        <dbReference type="EMBL" id="KAE9356980.1"/>
    </source>
</evidence>
<organism evidence="2 4">
    <name type="scientific">Phytophthora rubi</name>
    <dbReference type="NCBI Taxonomy" id="129364"/>
    <lineage>
        <taxon>Eukaryota</taxon>
        <taxon>Sar</taxon>
        <taxon>Stramenopiles</taxon>
        <taxon>Oomycota</taxon>
        <taxon>Peronosporomycetes</taxon>
        <taxon>Peronosporales</taxon>
        <taxon>Peronosporaceae</taxon>
        <taxon>Phytophthora</taxon>
    </lineage>
</organism>
<comment type="caution">
    <text evidence="2">The sequence shown here is derived from an EMBL/GenBank/DDBJ whole genome shotgun (WGS) entry which is preliminary data.</text>
</comment>
<accession>A0A6A3NNL1</accession>
<evidence type="ECO:0000256" key="1">
    <source>
        <dbReference type="SAM" id="MobiDB-lite"/>
    </source>
</evidence>